<dbReference type="Proteomes" id="UP000193498">
    <property type="component" value="Unassembled WGS sequence"/>
</dbReference>
<dbReference type="Pfam" id="PF12796">
    <property type="entry name" value="Ank_2"/>
    <property type="match status" value="1"/>
</dbReference>
<feature type="repeat" description="ANK" evidence="3">
    <location>
        <begin position="36"/>
        <end position="68"/>
    </location>
</feature>
<sequence length="96" mass="10424">LNGITPLCLASYLGKSDVVSVLIKEGGANVDATDSNGATPLMYAARDGHENIVQLLLEYGAKVDTVDCNAWSSLQYSRAYPGITRLLEEHLRKSRQ</sequence>
<dbReference type="Gene3D" id="1.25.40.20">
    <property type="entry name" value="Ankyrin repeat-containing domain"/>
    <property type="match status" value="1"/>
</dbReference>
<dbReference type="SMART" id="SM00248">
    <property type="entry name" value="ANK"/>
    <property type="match status" value="2"/>
</dbReference>
<dbReference type="EMBL" id="MCFE01000256">
    <property type="protein sequence ID" value="ORX92853.1"/>
    <property type="molecule type" value="Genomic_DNA"/>
</dbReference>
<feature type="non-terminal residue" evidence="4">
    <location>
        <position position="1"/>
    </location>
</feature>
<dbReference type="PROSITE" id="PS50297">
    <property type="entry name" value="ANK_REP_REGION"/>
    <property type="match status" value="2"/>
</dbReference>
<keyword evidence="1" id="KW-0677">Repeat</keyword>
<dbReference type="STRING" id="1314790.A0A1Y1Y4F0"/>
<dbReference type="AlphaFoldDB" id="A0A1Y1Y4F0"/>
<protein>
    <submittedName>
        <fullName evidence="4">Ankyrin</fullName>
    </submittedName>
</protein>
<dbReference type="PROSITE" id="PS50088">
    <property type="entry name" value="ANK_REPEAT"/>
    <property type="match status" value="2"/>
</dbReference>
<name>A0A1Y1Y4F0_9FUNG</name>
<dbReference type="InterPro" id="IPR002110">
    <property type="entry name" value="Ankyrin_rpt"/>
</dbReference>
<dbReference type="PANTHER" id="PTHR24198">
    <property type="entry name" value="ANKYRIN REPEAT AND PROTEIN KINASE DOMAIN-CONTAINING PROTEIN"/>
    <property type="match status" value="1"/>
</dbReference>
<dbReference type="PANTHER" id="PTHR24198:SF165">
    <property type="entry name" value="ANKYRIN REPEAT-CONTAINING PROTEIN-RELATED"/>
    <property type="match status" value="1"/>
</dbReference>
<dbReference type="SUPFAM" id="SSF48403">
    <property type="entry name" value="Ankyrin repeat"/>
    <property type="match status" value="1"/>
</dbReference>
<feature type="non-terminal residue" evidence="4">
    <location>
        <position position="96"/>
    </location>
</feature>
<evidence type="ECO:0000313" key="5">
    <source>
        <dbReference type="Proteomes" id="UP000193498"/>
    </source>
</evidence>
<keyword evidence="2 3" id="KW-0040">ANK repeat</keyword>
<dbReference type="OrthoDB" id="539213at2759"/>
<evidence type="ECO:0000313" key="4">
    <source>
        <dbReference type="EMBL" id="ORX92853.1"/>
    </source>
</evidence>
<organism evidence="4 5">
    <name type="scientific">Basidiobolus meristosporus CBS 931.73</name>
    <dbReference type="NCBI Taxonomy" id="1314790"/>
    <lineage>
        <taxon>Eukaryota</taxon>
        <taxon>Fungi</taxon>
        <taxon>Fungi incertae sedis</taxon>
        <taxon>Zoopagomycota</taxon>
        <taxon>Entomophthoromycotina</taxon>
        <taxon>Basidiobolomycetes</taxon>
        <taxon>Basidiobolales</taxon>
        <taxon>Basidiobolaceae</taxon>
        <taxon>Basidiobolus</taxon>
    </lineage>
</organism>
<evidence type="ECO:0000256" key="2">
    <source>
        <dbReference type="ARBA" id="ARBA00023043"/>
    </source>
</evidence>
<dbReference type="InParanoid" id="A0A1Y1Y4F0"/>
<dbReference type="InterPro" id="IPR036770">
    <property type="entry name" value="Ankyrin_rpt-contain_sf"/>
</dbReference>
<gene>
    <name evidence="4" type="ORF">K493DRAFT_183507</name>
</gene>
<reference evidence="4 5" key="1">
    <citation type="submission" date="2016-07" db="EMBL/GenBank/DDBJ databases">
        <title>Pervasive Adenine N6-methylation of Active Genes in Fungi.</title>
        <authorList>
            <consortium name="DOE Joint Genome Institute"/>
            <person name="Mondo S.J."/>
            <person name="Dannebaum R.O."/>
            <person name="Kuo R.C."/>
            <person name="Labutti K."/>
            <person name="Haridas S."/>
            <person name="Kuo A."/>
            <person name="Salamov A."/>
            <person name="Ahrendt S.R."/>
            <person name="Lipzen A."/>
            <person name="Sullivan W."/>
            <person name="Andreopoulos W.B."/>
            <person name="Clum A."/>
            <person name="Lindquist E."/>
            <person name="Daum C."/>
            <person name="Ramamoorthy G.K."/>
            <person name="Gryganskyi A."/>
            <person name="Culley D."/>
            <person name="Magnuson J.K."/>
            <person name="James T.Y."/>
            <person name="O'Malley M.A."/>
            <person name="Stajich J.E."/>
            <person name="Spatafora J.W."/>
            <person name="Visel A."/>
            <person name="Grigoriev I.V."/>
        </authorList>
    </citation>
    <scope>NUCLEOTIDE SEQUENCE [LARGE SCALE GENOMIC DNA]</scope>
    <source>
        <strain evidence="4 5">CBS 931.73</strain>
    </source>
</reference>
<proteinExistence type="predicted"/>
<keyword evidence="5" id="KW-1185">Reference proteome</keyword>
<comment type="caution">
    <text evidence="4">The sequence shown here is derived from an EMBL/GenBank/DDBJ whole genome shotgun (WGS) entry which is preliminary data.</text>
</comment>
<dbReference type="PRINTS" id="PR01415">
    <property type="entry name" value="ANKYRIN"/>
</dbReference>
<feature type="repeat" description="ANK" evidence="3">
    <location>
        <begin position="2"/>
        <end position="35"/>
    </location>
</feature>
<evidence type="ECO:0000256" key="3">
    <source>
        <dbReference type="PROSITE-ProRule" id="PRU00023"/>
    </source>
</evidence>
<evidence type="ECO:0000256" key="1">
    <source>
        <dbReference type="ARBA" id="ARBA00022737"/>
    </source>
</evidence>
<accession>A0A1Y1Y4F0</accession>